<dbReference type="STRING" id="1818881.A3196_06315"/>
<feature type="compositionally biased region" description="Basic and acidic residues" evidence="7">
    <location>
        <begin position="1"/>
        <end position="10"/>
    </location>
</feature>
<dbReference type="PROSITE" id="PS01102">
    <property type="entry name" value="ZF_DKSA_1"/>
    <property type="match status" value="1"/>
</dbReference>
<reference evidence="10 11" key="1">
    <citation type="submission" date="2016-03" db="EMBL/GenBank/DDBJ databases">
        <title>Chemosynthetic sulphur-oxidizing symbionts of marine invertebrate animals are capable of nitrogen fixation.</title>
        <authorList>
            <person name="Petersen J.M."/>
            <person name="Kemper A."/>
            <person name="Gruber-Vodicka H."/>
            <person name="Cardini U."/>
            <person name="Geest Mvander."/>
            <person name="Kleiner M."/>
            <person name="Bulgheresi S."/>
            <person name="Fussmann M."/>
            <person name="Herbold C."/>
            <person name="Seah B.K.B."/>
            <person name="Antony C.Paul."/>
            <person name="Liu D."/>
            <person name="Belitz A."/>
            <person name="Weber M."/>
        </authorList>
    </citation>
    <scope>NUCLEOTIDE SEQUENCE [LARGE SCALE GENOMIC DNA]</scope>
    <source>
        <strain evidence="10">G_D</strain>
    </source>
</reference>
<dbReference type="InterPro" id="IPR037187">
    <property type="entry name" value="DnaK_N"/>
</dbReference>
<dbReference type="InterPro" id="IPR012784">
    <property type="entry name" value="DksA_RNA_pol-bd"/>
</dbReference>
<dbReference type="NCBIfam" id="TIGR02420">
    <property type="entry name" value="dksA"/>
    <property type="match status" value="1"/>
</dbReference>
<evidence type="ECO:0000256" key="2">
    <source>
        <dbReference type="ARBA" id="ARBA00022723"/>
    </source>
</evidence>
<dbReference type="RefSeq" id="WP_069024274.1">
    <property type="nucleotide sequence ID" value="NZ_LVJZ01000003.1"/>
</dbReference>
<evidence type="ECO:0000256" key="3">
    <source>
        <dbReference type="ARBA" id="ARBA00022771"/>
    </source>
</evidence>
<feature type="region of interest" description="Disordered" evidence="7">
    <location>
        <begin position="1"/>
        <end position="27"/>
    </location>
</feature>
<name>A0A1E2UPD4_9GAMM</name>
<dbReference type="InterPro" id="IPR048489">
    <property type="entry name" value="DksA_N"/>
</dbReference>
<accession>A0A1E2UPD4</accession>
<dbReference type="PANTHER" id="PTHR33823:SF2">
    <property type="entry name" value="RNA POLYMERASE-BINDING TRANSCRIPTION FACTOR DKSA"/>
    <property type="match status" value="1"/>
</dbReference>
<evidence type="ECO:0000256" key="7">
    <source>
        <dbReference type="SAM" id="MobiDB-lite"/>
    </source>
</evidence>
<keyword evidence="11" id="KW-1185">Reference proteome</keyword>
<gene>
    <name evidence="5" type="primary">dksA</name>
    <name evidence="10" type="ORF">A3196_06315</name>
</gene>
<comment type="function">
    <text evidence="5">Transcription factor that acts by binding directly to the RNA polymerase (RNAP). Required for negative regulation of rRNA expression and positive regulation of several amino acid biosynthesis promoters. Also required for regulation of fis expression.</text>
</comment>
<dbReference type="PANTHER" id="PTHR33823">
    <property type="entry name" value="RNA POLYMERASE-BINDING TRANSCRIPTION FACTOR DKSA-RELATED"/>
    <property type="match status" value="1"/>
</dbReference>
<dbReference type="InterPro" id="IPR000962">
    <property type="entry name" value="Znf_DskA_TraR"/>
</dbReference>
<keyword evidence="2 5" id="KW-0479">Metal-binding</keyword>
<feature type="domain" description="Zinc finger DksA/TraR C4-type" evidence="8">
    <location>
        <begin position="107"/>
        <end position="141"/>
    </location>
</feature>
<evidence type="ECO:0000313" key="10">
    <source>
        <dbReference type="EMBL" id="ODB96404.1"/>
    </source>
</evidence>
<comment type="caution">
    <text evidence="10">The sequence shown here is derived from an EMBL/GenBank/DDBJ whole genome shotgun (WGS) entry which is preliminary data.</text>
</comment>
<comment type="subunit">
    <text evidence="5">Interacts directly with the RNA polymerase.</text>
</comment>
<comment type="similarity">
    <text evidence="5">Belongs to the DksA family.</text>
</comment>
<protein>
    <recommendedName>
        <fullName evidence="5">RNA polymerase-binding transcription factor DksA</fullName>
    </recommendedName>
</protein>
<evidence type="ECO:0000256" key="4">
    <source>
        <dbReference type="ARBA" id="ARBA00022833"/>
    </source>
</evidence>
<proteinExistence type="inferred from homology"/>
<dbReference type="Gene3D" id="1.20.120.910">
    <property type="entry name" value="DksA, coiled-coil domain"/>
    <property type="match status" value="1"/>
</dbReference>
<dbReference type="Pfam" id="PF01258">
    <property type="entry name" value="zf-dskA_traR"/>
    <property type="match status" value="1"/>
</dbReference>
<comment type="caution">
    <text evidence="5">Lacks conserved residue(s) required for the propagation of feature annotation.</text>
</comment>
<evidence type="ECO:0000256" key="1">
    <source>
        <dbReference type="ARBA" id="ARBA00022490"/>
    </source>
</evidence>
<comment type="subcellular location">
    <subcellularLocation>
        <location evidence="5">Cytoplasm</location>
    </subcellularLocation>
</comment>
<dbReference type="HAMAP" id="MF_00926">
    <property type="entry name" value="DksA"/>
    <property type="match status" value="1"/>
</dbReference>
<evidence type="ECO:0000256" key="6">
    <source>
        <dbReference type="PROSITE-ProRule" id="PRU00510"/>
    </source>
</evidence>
<feature type="domain" description="DnaK suppressor protein DksA N-terminal" evidence="9">
    <location>
        <begin position="33"/>
        <end position="104"/>
    </location>
</feature>
<dbReference type="AlphaFoldDB" id="A0A1E2UPD4"/>
<evidence type="ECO:0000259" key="9">
    <source>
        <dbReference type="Pfam" id="PF21157"/>
    </source>
</evidence>
<dbReference type="Pfam" id="PF21157">
    <property type="entry name" value="DksA_N"/>
    <property type="match status" value="1"/>
</dbReference>
<dbReference type="Proteomes" id="UP000094849">
    <property type="component" value="Unassembled WGS sequence"/>
</dbReference>
<evidence type="ECO:0000259" key="8">
    <source>
        <dbReference type="Pfam" id="PF01258"/>
    </source>
</evidence>
<dbReference type="SUPFAM" id="SSF109635">
    <property type="entry name" value="DnaK suppressor protein DksA, alpha-hairpin domain"/>
    <property type="match status" value="1"/>
</dbReference>
<dbReference type="EMBL" id="LVJZ01000003">
    <property type="protein sequence ID" value="ODB96404.1"/>
    <property type="molecule type" value="Genomic_DNA"/>
</dbReference>
<dbReference type="GO" id="GO:0010468">
    <property type="term" value="P:regulation of gene expression"/>
    <property type="evidence" value="ECO:0007669"/>
    <property type="project" value="UniProtKB-UniRule"/>
</dbReference>
<keyword evidence="4 5" id="KW-0862">Zinc</keyword>
<feature type="zinc finger region" description="dksA C4-type" evidence="6">
    <location>
        <begin position="112"/>
        <end position="136"/>
    </location>
</feature>
<evidence type="ECO:0000313" key="11">
    <source>
        <dbReference type="Proteomes" id="UP000094849"/>
    </source>
</evidence>
<dbReference type="GO" id="GO:0005737">
    <property type="term" value="C:cytoplasm"/>
    <property type="evidence" value="ECO:0007669"/>
    <property type="project" value="UniProtKB-SubCell"/>
</dbReference>
<dbReference type="SUPFAM" id="SSF57716">
    <property type="entry name" value="Glucocorticoid receptor-like (DNA-binding domain)"/>
    <property type="match status" value="1"/>
</dbReference>
<keyword evidence="3 5" id="KW-0863">Zinc-finger</keyword>
<sequence>MAKKISELKRHVQPHGSSDSGPPIDDDYMGSSQLTYFKHKLLNWRSELLDEVDATLAELRHDSHHEVGDEADRATREAAQTLELRTRDRYRKLLGKIDAALSRIDDGTYGWCEDTGEPIGLARLEARPVTTLCVEAQERRELRERLTGVDLGRK</sequence>
<organism evidence="10 11">
    <name type="scientific">Candidatus Thiodiazotropha endoloripes</name>
    <dbReference type="NCBI Taxonomy" id="1818881"/>
    <lineage>
        <taxon>Bacteria</taxon>
        <taxon>Pseudomonadati</taxon>
        <taxon>Pseudomonadota</taxon>
        <taxon>Gammaproteobacteria</taxon>
        <taxon>Chromatiales</taxon>
        <taxon>Sedimenticolaceae</taxon>
        <taxon>Candidatus Thiodiazotropha</taxon>
    </lineage>
</organism>
<evidence type="ECO:0000256" key="5">
    <source>
        <dbReference type="HAMAP-Rule" id="MF_00926"/>
    </source>
</evidence>
<dbReference type="PROSITE" id="PS51128">
    <property type="entry name" value="ZF_DKSA_2"/>
    <property type="match status" value="1"/>
</dbReference>
<dbReference type="InterPro" id="IPR020458">
    <property type="entry name" value="Znf_DskA_TraR_CS"/>
</dbReference>
<keyword evidence="1 5" id="KW-0963">Cytoplasm</keyword>
<dbReference type="GO" id="GO:0008270">
    <property type="term" value="F:zinc ion binding"/>
    <property type="evidence" value="ECO:0007669"/>
    <property type="project" value="UniProtKB-UniRule"/>
</dbReference>